<protein>
    <recommendedName>
        <fullName evidence="4">DUF1223 domain-containing protein</fullName>
    </recommendedName>
</protein>
<organism evidence="2 3">
    <name type="scientific">Sinisalibacter aestuarii</name>
    <dbReference type="NCBI Taxonomy" id="2949426"/>
    <lineage>
        <taxon>Bacteria</taxon>
        <taxon>Pseudomonadati</taxon>
        <taxon>Pseudomonadota</taxon>
        <taxon>Alphaproteobacteria</taxon>
        <taxon>Rhodobacterales</taxon>
        <taxon>Roseobacteraceae</taxon>
        <taxon>Sinisalibacter</taxon>
    </lineage>
</organism>
<evidence type="ECO:0000313" key="3">
    <source>
        <dbReference type="Proteomes" id="UP001144205"/>
    </source>
</evidence>
<dbReference type="PANTHER" id="PTHR36057">
    <property type="match status" value="1"/>
</dbReference>
<accession>A0ABQ5LRZ3</accession>
<dbReference type="Proteomes" id="UP001144205">
    <property type="component" value="Unassembled WGS sequence"/>
</dbReference>
<dbReference type="InterPro" id="IPR010634">
    <property type="entry name" value="DUF1223"/>
</dbReference>
<dbReference type="Pfam" id="PF06764">
    <property type="entry name" value="DUF1223"/>
    <property type="match status" value="1"/>
</dbReference>
<evidence type="ECO:0000313" key="2">
    <source>
        <dbReference type="EMBL" id="GKY87777.1"/>
    </source>
</evidence>
<comment type="caution">
    <text evidence="2">The sequence shown here is derived from an EMBL/GenBank/DDBJ whole genome shotgun (WGS) entry which is preliminary data.</text>
</comment>
<name>A0ABQ5LRZ3_9RHOB</name>
<feature type="signal peptide" evidence="1">
    <location>
        <begin position="1"/>
        <end position="22"/>
    </location>
</feature>
<keyword evidence="3" id="KW-1185">Reference proteome</keyword>
<feature type="chain" id="PRO_5045316024" description="DUF1223 domain-containing protein" evidence="1">
    <location>
        <begin position="23"/>
        <end position="236"/>
    </location>
</feature>
<proteinExistence type="predicted"/>
<reference evidence="2" key="1">
    <citation type="journal article" date="2023" name="Int. J. Syst. Evol. Microbiol.">
        <title>Sinisalibacter aestuarii sp. nov., isolated from estuarine sediment of the Arakawa River.</title>
        <authorList>
            <person name="Arafat S.T."/>
            <person name="Hirano S."/>
            <person name="Sato A."/>
            <person name="Takeuchi K."/>
            <person name="Yasuda T."/>
            <person name="Terahara T."/>
            <person name="Hamada M."/>
            <person name="Kobayashi T."/>
        </authorList>
    </citation>
    <scope>NUCLEOTIDE SEQUENCE</scope>
    <source>
        <strain evidence="2">B-399</strain>
    </source>
</reference>
<dbReference type="EMBL" id="BROH01000004">
    <property type="protein sequence ID" value="GKY87777.1"/>
    <property type="molecule type" value="Genomic_DNA"/>
</dbReference>
<dbReference type="RefSeq" id="WP_281841762.1">
    <property type="nucleotide sequence ID" value="NZ_BROH01000004.1"/>
</dbReference>
<evidence type="ECO:0000256" key="1">
    <source>
        <dbReference type="SAM" id="SignalP"/>
    </source>
</evidence>
<gene>
    <name evidence="2" type="ORF">STA1M1_16460</name>
</gene>
<dbReference type="PANTHER" id="PTHR36057:SF1">
    <property type="entry name" value="LIPOPROTEIN LIPID ATTACHMENT SITE-LIKE PROTEIN, PUTATIVE (DUF1223)-RELATED"/>
    <property type="match status" value="1"/>
</dbReference>
<dbReference type="InterPro" id="IPR036249">
    <property type="entry name" value="Thioredoxin-like_sf"/>
</dbReference>
<dbReference type="SUPFAM" id="SSF52833">
    <property type="entry name" value="Thioredoxin-like"/>
    <property type="match status" value="1"/>
</dbReference>
<keyword evidence="1" id="KW-0732">Signal</keyword>
<sequence>MPLRLFAILSLAAALLAGPLRADEKPLVVLELFTSQGCSSCPPADAMIAELAGRDDVLALALHVDYWDYIGWADSFARPQNTKRQKAYARMAHSGSIYTPQIVVAGVDHVIGFKPMQVAELLSTHGDEMPPVEISVEQAGEGLRIRCAARAGAALPHTINVDLVGYIREASVDIAHGENEGKTITYANIVQSWDRLGTWNGSGSFEFEATLPEGGHYAVIVQAAGPGRVLAALRLP</sequence>
<evidence type="ECO:0008006" key="4">
    <source>
        <dbReference type="Google" id="ProtNLM"/>
    </source>
</evidence>